<accession>A0A261ERJ7</accession>
<protein>
    <submittedName>
        <fullName evidence="2">Uncharacterized protein</fullName>
    </submittedName>
</protein>
<evidence type="ECO:0000313" key="3">
    <source>
        <dbReference type="Proteomes" id="UP000216454"/>
    </source>
</evidence>
<name>A0A261ERJ7_9BIFI</name>
<keyword evidence="1" id="KW-1133">Transmembrane helix</keyword>
<evidence type="ECO:0000313" key="2">
    <source>
        <dbReference type="EMBL" id="OZG49474.1"/>
    </source>
</evidence>
<evidence type="ECO:0000256" key="1">
    <source>
        <dbReference type="SAM" id="Phobius"/>
    </source>
</evidence>
<dbReference type="AlphaFoldDB" id="A0A261ERJ7"/>
<reference evidence="2 3" key="1">
    <citation type="journal article" date="2017" name="BMC Genomics">
        <title>Comparative genomic and phylogenomic analyses of the Bifidobacteriaceae family.</title>
        <authorList>
            <person name="Lugli G.A."/>
            <person name="Milani C."/>
            <person name="Turroni F."/>
            <person name="Duranti S."/>
            <person name="Mancabelli L."/>
            <person name="Mangifesta M."/>
            <person name="Ferrario C."/>
            <person name="Modesto M."/>
            <person name="Mattarelli P."/>
            <person name="Jiri K."/>
            <person name="van Sinderen D."/>
            <person name="Ventura M."/>
        </authorList>
    </citation>
    <scope>NUCLEOTIDE SEQUENCE [LARGE SCALE GENOMIC DNA]</scope>
    <source>
        <strain evidence="2 3">DSM 24744</strain>
    </source>
</reference>
<feature type="transmembrane region" description="Helical" evidence="1">
    <location>
        <begin position="235"/>
        <end position="256"/>
    </location>
</feature>
<keyword evidence="3" id="KW-1185">Reference proteome</keyword>
<keyword evidence="1" id="KW-0472">Membrane</keyword>
<keyword evidence="1" id="KW-0812">Transmembrane</keyword>
<dbReference type="Proteomes" id="UP000216454">
    <property type="component" value="Unassembled WGS sequence"/>
</dbReference>
<proteinExistence type="predicted"/>
<dbReference type="EMBL" id="MWWQ01000014">
    <property type="protein sequence ID" value="OZG49474.1"/>
    <property type="molecule type" value="Genomic_DNA"/>
</dbReference>
<sequence>MESSYFSGASVSGTSVTSAPALSSSEWGGQGNDESLAAAINLDGRIARLNMGAGGVYGRVLHENLKYAKGIVVDSNALRCEISHGADSSTDDWEWLHYFLVAFTDVHGRQVRVWSGGVTYSARDLALGNAVVVEYADRDSTDDIRIRMIFTYRDFNVSMPGTVPGVPGGSRLHHVSGADDYQDPRSFGSLWRHAEWGERYATSGMDGYRAFGASSQPQDANDGKVAREWTHNARVLGAIMGVSALAFMLTLGGARFQPISQTQELIPWMKLTIPSSWPFVAFFLMVFLASSITYVLRYGHAQNTTRGVGKPRLHQDESAQVLDIVVVPLFSKDAYCGCGYLAKLGTQSGDTIWAMGDPEERESYLPQGSRPPIVVGGNATLVRTLGKRTYVHSAYVHSATTQSTVLP</sequence>
<dbReference type="RefSeq" id="WP_094691624.1">
    <property type="nucleotide sequence ID" value="NZ_MWWQ01000014.1"/>
</dbReference>
<comment type="caution">
    <text evidence="2">The sequence shown here is derived from an EMBL/GenBank/DDBJ whole genome shotgun (WGS) entry which is preliminary data.</text>
</comment>
<feature type="transmembrane region" description="Helical" evidence="1">
    <location>
        <begin position="276"/>
        <end position="296"/>
    </location>
</feature>
<gene>
    <name evidence="2" type="ORF">PSSU_1298</name>
</gene>
<organism evidence="2 3">
    <name type="scientific">Pseudoscardovia suis</name>
    <dbReference type="NCBI Taxonomy" id="987063"/>
    <lineage>
        <taxon>Bacteria</taxon>
        <taxon>Bacillati</taxon>
        <taxon>Actinomycetota</taxon>
        <taxon>Actinomycetes</taxon>
        <taxon>Bifidobacteriales</taxon>
        <taxon>Bifidobacteriaceae</taxon>
        <taxon>Pseudoscardovia</taxon>
    </lineage>
</organism>